<evidence type="ECO:0000313" key="1">
    <source>
        <dbReference type="EMBL" id="MCP3729256.1"/>
    </source>
</evidence>
<evidence type="ECO:0000313" key="2">
    <source>
        <dbReference type="Proteomes" id="UP001139451"/>
    </source>
</evidence>
<proteinExistence type="predicted"/>
<gene>
    <name evidence="1" type="ORF">M9978_02345</name>
</gene>
<dbReference type="InterPro" id="IPR008767">
    <property type="entry name" value="Phage_SPP1_head-tail_adaptor"/>
</dbReference>
<dbReference type="Gene3D" id="2.40.10.270">
    <property type="entry name" value="Bacteriophage SPP1 head-tail adaptor protein"/>
    <property type="match status" value="1"/>
</dbReference>
<dbReference type="Pfam" id="PF05521">
    <property type="entry name" value="Phage_HCP"/>
    <property type="match status" value="1"/>
</dbReference>
<organism evidence="1 2">
    <name type="scientific">Sphingomonas tagetis</name>
    <dbReference type="NCBI Taxonomy" id="2949092"/>
    <lineage>
        <taxon>Bacteria</taxon>
        <taxon>Pseudomonadati</taxon>
        <taxon>Pseudomonadota</taxon>
        <taxon>Alphaproteobacteria</taxon>
        <taxon>Sphingomonadales</taxon>
        <taxon>Sphingomonadaceae</taxon>
        <taxon>Sphingomonas</taxon>
    </lineage>
</organism>
<reference evidence="1" key="1">
    <citation type="submission" date="2022-05" db="EMBL/GenBank/DDBJ databases">
        <title>Sphingomonas sp. strain MG17 Genome sequencing and assembly.</title>
        <authorList>
            <person name="Kim I."/>
        </authorList>
    </citation>
    <scope>NUCLEOTIDE SEQUENCE</scope>
    <source>
        <strain evidence="1">MG17</strain>
    </source>
</reference>
<dbReference type="InterPro" id="IPR038666">
    <property type="entry name" value="SSP1_head-tail_sf"/>
</dbReference>
<accession>A0A9X2HDR9</accession>
<dbReference type="EMBL" id="JAMLDX010000001">
    <property type="protein sequence ID" value="MCP3729256.1"/>
    <property type="molecule type" value="Genomic_DNA"/>
</dbReference>
<dbReference type="RefSeq" id="WP_254291234.1">
    <property type="nucleotide sequence ID" value="NZ_JAMLDX010000001.1"/>
</dbReference>
<protein>
    <submittedName>
        <fullName evidence="1">Head-tail adaptor protein</fullName>
    </submittedName>
</protein>
<keyword evidence="2" id="KW-1185">Reference proteome</keyword>
<dbReference type="AlphaFoldDB" id="A0A9X2HDR9"/>
<sequence length="116" mass="12718">MPTTMTAGRLRHRVDLLRPDKIKDGKGGWESSFGVVATGVRACVEPLDGREALIERVLEGVSTFRITMRWRGDVAAKWQVRFGTMDLNITAPPTNPDGRREWLVIIASSAGALKAG</sequence>
<comment type="caution">
    <text evidence="1">The sequence shown here is derived from an EMBL/GenBank/DDBJ whole genome shotgun (WGS) entry which is preliminary data.</text>
</comment>
<dbReference type="Proteomes" id="UP001139451">
    <property type="component" value="Unassembled WGS sequence"/>
</dbReference>
<name>A0A9X2HDR9_9SPHN</name>